<reference evidence="1 2" key="1">
    <citation type="submission" date="2018-10" db="EMBL/GenBank/DDBJ databases">
        <title>Sinomicrobium pectinilyticum sp. nov., a pectinase-producing bacterium isolated from alkaline and saline soil, and emended description of the genus Sinomicrobium.</title>
        <authorList>
            <person name="Cheng B."/>
            <person name="Li C."/>
            <person name="Lai Q."/>
            <person name="Du M."/>
            <person name="Shao Z."/>
            <person name="Xu P."/>
            <person name="Yang C."/>
        </authorList>
    </citation>
    <scope>NUCLEOTIDE SEQUENCE [LARGE SCALE GENOMIC DNA]</scope>
    <source>
        <strain evidence="1 2">5DNS001</strain>
    </source>
</reference>
<proteinExistence type="predicted"/>
<dbReference type="Proteomes" id="UP000267469">
    <property type="component" value="Unassembled WGS sequence"/>
</dbReference>
<sequence>MNIIHVLLRLELGVPPSVRELAEVLGGTLNRGEYLELWKCGVNDIEHFIVTDEQILLDILSKNKIKETRLKVEQNMQMQ</sequence>
<accession>A0A3N0DQU9</accession>
<gene>
    <name evidence="1" type="ORF">ED312_20115</name>
</gene>
<protein>
    <submittedName>
        <fullName evidence="1">Uncharacterized protein</fullName>
    </submittedName>
</protein>
<evidence type="ECO:0000313" key="1">
    <source>
        <dbReference type="EMBL" id="RNL78007.1"/>
    </source>
</evidence>
<dbReference type="AlphaFoldDB" id="A0A3N0DQU9"/>
<dbReference type="EMBL" id="RJTM01000143">
    <property type="protein sequence ID" value="RNL78007.1"/>
    <property type="molecule type" value="Genomic_DNA"/>
</dbReference>
<keyword evidence="2" id="KW-1185">Reference proteome</keyword>
<name>A0A3N0DQU9_SINP1</name>
<comment type="caution">
    <text evidence="1">The sequence shown here is derived from an EMBL/GenBank/DDBJ whole genome shotgun (WGS) entry which is preliminary data.</text>
</comment>
<organism evidence="1 2">
    <name type="scientific">Sinomicrobium pectinilyticum</name>
    <dbReference type="NCBI Taxonomy" id="1084421"/>
    <lineage>
        <taxon>Bacteria</taxon>
        <taxon>Pseudomonadati</taxon>
        <taxon>Bacteroidota</taxon>
        <taxon>Flavobacteriia</taxon>
        <taxon>Flavobacteriales</taxon>
        <taxon>Flavobacteriaceae</taxon>
        <taxon>Sinomicrobium</taxon>
    </lineage>
</organism>
<evidence type="ECO:0000313" key="2">
    <source>
        <dbReference type="Proteomes" id="UP000267469"/>
    </source>
</evidence>